<evidence type="ECO:0000313" key="3">
    <source>
        <dbReference type="Proteomes" id="UP000708347"/>
    </source>
</evidence>
<dbReference type="InterPro" id="IPR037523">
    <property type="entry name" value="VOC_core"/>
</dbReference>
<keyword evidence="3" id="KW-1185">Reference proteome</keyword>
<gene>
    <name evidence="2" type="ORF">FEG63_01455</name>
</gene>
<evidence type="ECO:0000313" key="2">
    <source>
        <dbReference type="EMBL" id="NTY58217.1"/>
    </source>
</evidence>
<accession>A0ABX2JRU3</accession>
<sequence>MNATDCYHIGLVVPDIDSAAKRLTASAGYEWTNPLEYSMDVVTATGNQQVPFRFVYSLQAPHIELIAEVPGTIWTATGAAAVHHLGYFVDDIAAASAHLEQAGFQLEARPAGDTSTFAYFIDPVGVRIEIVNRALFPDWQVFLNAVAATPRSARPDQRPGAPFQC</sequence>
<dbReference type="Proteomes" id="UP000708347">
    <property type="component" value="Unassembled WGS sequence"/>
</dbReference>
<dbReference type="Pfam" id="PF13669">
    <property type="entry name" value="Glyoxalase_4"/>
    <property type="match status" value="1"/>
</dbReference>
<dbReference type="PROSITE" id="PS51819">
    <property type="entry name" value="VOC"/>
    <property type="match status" value="1"/>
</dbReference>
<evidence type="ECO:0000259" key="1">
    <source>
        <dbReference type="PROSITE" id="PS51819"/>
    </source>
</evidence>
<comment type="caution">
    <text evidence="2">The sequence shown here is derived from an EMBL/GenBank/DDBJ whole genome shotgun (WGS) entry which is preliminary data.</text>
</comment>
<name>A0ABX2JRU3_9MYCO</name>
<organism evidence="2 3">
    <name type="scientific">Mycolicibacterium sphagni</name>
    <dbReference type="NCBI Taxonomy" id="1786"/>
    <lineage>
        <taxon>Bacteria</taxon>
        <taxon>Bacillati</taxon>
        <taxon>Actinomycetota</taxon>
        <taxon>Actinomycetes</taxon>
        <taxon>Mycobacteriales</taxon>
        <taxon>Mycobacteriaceae</taxon>
        <taxon>Mycolicibacterium</taxon>
    </lineage>
</organism>
<dbReference type="InterPro" id="IPR029068">
    <property type="entry name" value="Glyas_Bleomycin-R_OHBP_Dase"/>
</dbReference>
<proteinExistence type="predicted"/>
<reference evidence="2 3" key="1">
    <citation type="submission" date="2019-05" db="EMBL/GenBank/DDBJ databases">
        <title>Mycolicibacterium sphagni ENV482 genome assembly.</title>
        <authorList>
            <person name="Chen W."/>
            <person name="Faulkner N.W."/>
            <person name="Hyman M.R."/>
        </authorList>
    </citation>
    <scope>NUCLEOTIDE SEQUENCE [LARGE SCALE GENOMIC DNA]</scope>
    <source>
        <strain evidence="2 3">ENV482</strain>
    </source>
</reference>
<protein>
    <submittedName>
        <fullName evidence="2">VOC family protein</fullName>
    </submittedName>
</protein>
<dbReference type="Gene3D" id="3.10.180.10">
    <property type="entry name" value="2,3-Dihydroxybiphenyl 1,2-Dioxygenase, domain 1"/>
    <property type="match status" value="1"/>
</dbReference>
<dbReference type="SUPFAM" id="SSF54593">
    <property type="entry name" value="Glyoxalase/Bleomycin resistance protein/Dihydroxybiphenyl dioxygenase"/>
    <property type="match status" value="1"/>
</dbReference>
<dbReference type="EMBL" id="VBSB01000002">
    <property type="protein sequence ID" value="NTY58217.1"/>
    <property type="molecule type" value="Genomic_DNA"/>
</dbReference>
<feature type="domain" description="VOC" evidence="1">
    <location>
        <begin position="5"/>
        <end position="133"/>
    </location>
</feature>